<dbReference type="SUPFAM" id="SSF51735">
    <property type="entry name" value="NAD(P)-binding Rossmann-fold domains"/>
    <property type="match status" value="1"/>
</dbReference>
<dbReference type="OrthoDB" id="201656at2759"/>
<evidence type="ECO:0000313" key="2">
    <source>
        <dbReference type="EMBL" id="GBG28998.1"/>
    </source>
</evidence>
<reference evidence="2 3" key="1">
    <citation type="submission" date="2017-12" db="EMBL/GenBank/DDBJ databases">
        <title>Sequencing, de novo assembly and annotation of complete genome of a new Thraustochytrid species, strain FCC1311.</title>
        <authorList>
            <person name="Sedici K."/>
            <person name="Godart F."/>
            <person name="Aiese Cigliano R."/>
            <person name="Sanseverino W."/>
            <person name="Barakat M."/>
            <person name="Ortet P."/>
            <person name="Marechal E."/>
            <person name="Cagnac O."/>
            <person name="Amato A."/>
        </authorList>
    </citation>
    <scope>NUCLEOTIDE SEQUENCE [LARGE SCALE GENOMIC DNA]</scope>
</reference>
<accession>A0A2R5GGW3</accession>
<dbReference type="InterPro" id="IPR011032">
    <property type="entry name" value="GroES-like_sf"/>
</dbReference>
<protein>
    <submittedName>
        <fullName evidence="2">Quinone oxidoreductase-like protein 1</fullName>
    </submittedName>
</protein>
<dbReference type="SUPFAM" id="SSF50129">
    <property type="entry name" value="GroES-like"/>
    <property type="match status" value="1"/>
</dbReference>
<organism evidence="2 3">
    <name type="scientific">Hondaea fermentalgiana</name>
    <dbReference type="NCBI Taxonomy" id="2315210"/>
    <lineage>
        <taxon>Eukaryota</taxon>
        <taxon>Sar</taxon>
        <taxon>Stramenopiles</taxon>
        <taxon>Bigyra</taxon>
        <taxon>Labyrinthulomycetes</taxon>
        <taxon>Thraustochytrida</taxon>
        <taxon>Thraustochytriidae</taxon>
        <taxon>Hondaea</taxon>
    </lineage>
</organism>
<dbReference type="PANTHER" id="PTHR11695">
    <property type="entry name" value="ALCOHOL DEHYDROGENASE RELATED"/>
    <property type="match status" value="1"/>
</dbReference>
<dbReference type="EMBL" id="BEYU01000052">
    <property type="protein sequence ID" value="GBG28998.1"/>
    <property type="molecule type" value="Genomic_DNA"/>
</dbReference>
<dbReference type="Pfam" id="PF13602">
    <property type="entry name" value="ADH_zinc_N_2"/>
    <property type="match status" value="1"/>
</dbReference>
<dbReference type="PANTHER" id="PTHR11695:SF648">
    <property type="entry name" value="ZINC-BINDING OXIDOREDUCTASE"/>
    <property type="match status" value="1"/>
</dbReference>
<dbReference type="PROSITE" id="PS01162">
    <property type="entry name" value="QOR_ZETA_CRYSTAL"/>
    <property type="match status" value="1"/>
</dbReference>
<dbReference type="Pfam" id="PF08240">
    <property type="entry name" value="ADH_N"/>
    <property type="match status" value="1"/>
</dbReference>
<gene>
    <name evidence="2" type="ORF">FCC1311_052192</name>
</gene>
<dbReference type="InterPro" id="IPR013154">
    <property type="entry name" value="ADH-like_N"/>
</dbReference>
<dbReference type="GO" id="GO:0016491">
    <property type="term" value="F:oxidoreductase activity"/>
    <property type="evidence" value="ECO:0007669"/>
    <property type="project" value="InterPro"/>
</dbReference>
<feature type="domain" description="Enoyl reductase (ER)" evidence="1">
    <location>
        <begin position="12"/>
        <end position="339"/>
    </location>
</feature>
<comment type="caution">
    <text evidence="2">The sequence shown here is derived from an EMBL/GenBank/DDBJ whole genome shotgun (WGS) entry which is preliminary data.</text>
</comment>
<dbReference type="AlphaFoldDB" id="A0A2R5GGW3"/>
<dbReference type="Gene3D" id="3.90.180.10">
    <property type="entry name" value="Medium-chain alcohol dehydrogenases, catalytic domain"/>
    <property type="match status" value="1"/>
</dbReference>
<dbReference type="InterPro" id="IPR036291">
    <property type="entry name" value="NAD(P)-bd_dom_sf"/>
</dbReference>
<keyword evidence="3" id="KW-1185">Reference proteome</keyword>
<dbReference type="InterPro" id="IPR050700">
    <property type="entry name" value="YIM1/Zinc_Alcohol_DH_Fams"/>
</dbReference>
<dbReference type="InterPro" id="IPR002364">
    <property type="entry name" value="Quin_OxRdtase/zeta-crystal_CS"/>
</dbReference>
<evidence type="ECO:0000313" key="3">
    <source>
        <dbReference type="Proteomes" id="UP000241890"/>
    </source>
</evidence>
<dbReference type="Proteomes" id="UP000241890">
    <property type="component" value="Unassembled WGS sequence"/>
</dbReference>
<name>A0A2R5GGW3_9STRA</name>
<dbReference type="SMART" id="SM00829">
    <property type="entry name" value="PKS_ER"/>
    <property type="match status" value="1"/>
</dbReference>
<evidence type="ECO:0000259" key="1">
    <source>
        <dbReference type="SMART" id="SM00829"/>
    </source>
</evidence>
<dbReference type="GO" id="GO:0008270">
    <property type="term" value="F:zinc ion binding"/>
    <property type="evidence" value="ECO:0007669"/>
    <property type="project" value="InterPro"/>
</dbReference>
<dbReference type="InParanoid" id="A0A2R5GGW3"/>
<sequence length="348" mass="36973">MMMRAAVVKAYGKAENVVAMVSDFAAPTCEQDKMLVRVRAGALNAGDAFVFSGRARMLLAKQKFPYVLAGDICGVVEEVGPTCAGNFKVGDEIVAEVEFDSQQGLAEIALVDPARAVLKPKRLSAVEAAALPTAGMTAMAAFEKAKIQQGERVLVLGGSGGIGTIALQLAKSAGASFVATTSRNADFVSELGADHVVDYTKENWWEVLTDMDVVIDCIGDDAAMTNCHQVFRKNQRGRFVTVNPAGLHSSAGSFFETAALALGVMGRIVRQKMRRNAPTLSTIDIDVSSEALETVMAAVEAGKFTPVLDPSGPFPFTEKSVKDAAIRLEQHRAKGKIVIEISEADMAK</sequence>
<dbReference type="InterPro" id="IPR020843">
    <property type="entry name" value="ER"/>
</dbReference>
<dbReference type="Gene3D" id="3.40.50.720">
    <property type="entry name" value="NAD(P)-binding Rossmann-like Domain"/>
    <property type="match status" value="1"/>
</dbReference>
<proteinExistence type="predicted"/>
<dbReference type="CDD" id="cd08267">
    <property type="entry name" value="MDR1"/>
    <property type="match status" value="1"/>
</dbReference>